<evidence type="ECO:0000313" key="10">
    <source>
        <dbReference type="EMBL" id="MCX2975145.1"/>
    </source>
</evidence>
<keyword evidence="11" id="KW-1185">Reference proteome</keyword>
<comment type="caution">
    <text evidence="10">The sequence shown here is derived from an EMBL/GenBank/DDBJ whole genome shotgun (WGS) entry which is preliminary data.</text>
</comment>
<evidence type="ECO:0000256" key="4">
    <source>
        <dbReference type="ARBA" id="ARBA00022630"/>
    </source>
</evidence>
<evidence type="ECO:0000256" key="7">
    <source>
        <dbReference type="ARBA" id="ARBA00034478"/>
    </source>
</evidence>
<dbReference type="SUPFAM" id="SSF51730">
    <property type="entry name" value="FAD-linked oxidoreductase"/>
    <property type="match status" value="1"/>
</dbReference>
<sequence length="293" mass="31289">MSRLANRISAGHFVVTGELTPPKGTDISGLKARSELLADHIDAFNVTDSHASKMSLSPMAAAHELTVLGVEPILQMTIRDRNRIALQSDMLGAWLLGVKNLVCMGGDPPHLGDHPEAKPVFDISTEDLIQAAGNLNNGKDMMDNLLSGSTGFHIGAVVNPGADDIDKEIARLESKVAAGAKFFQTQAIFDADRFAGFMERVSHLDIAILAGIMPIKSVKMAAFMNEKIPGIDVPDHVIDRIDGAADTVKESTAVAAEIIKAIKPICQGIHVMALGWEEHIPGVLQLAGVTHEE</sequence>
<protein>
    <recommendedName>
        <fullName evidence="9">Methylenetetrahydrofolate reductase</fullName>
    </recommendedName>
</protein>
<gene>
    <name evidence="10" type="ORF">EYC87_16295</name>
</gene>
<keyword evidence="4 9" id="KW-0285">Flavoprotein</keyword>
<dbReference type="EMBL" id="SHNP01000006">
    <property type="protein sequence ID" value="MCX2975145.1"/>
    <property type="molecule type" value="Genomic_DNA"/>
</dbReference>
<evidence type="ECO:0000256" key="8">
    <source>
        <dbReference type="ARBA" id="ARBA00048628"/>
    </source>
</evidence>
<organism evidence="10 11">
    <name type="scientific">Candidatus Seongchinamella marina</name>
    <dbReference type="NCBI Taxonomy" id="2518990"/>
    <lineage>
        <taxon>Bacteria</taxon>
        <taxon>Pseudomonadati</taxon>
        <taxon>Pseudomonadota</taxon>
        <taxon>Gammaproteobacteria</taxon>
        <taxon>Cellvibrionales</taxon>
        <taxon>Halieaceae</taxon>
        <taxon>Seongchinamella</taxon>
    </lineage>
</organism>
<dbReference type="PANTHER" id="PTHR45754">
    <property type="entry name" value="METHYLENETETRAHYDROFOLATE REDUCTASE"/>
    <property type="match status" value="1"/>
</dbReference>
<evidence type="ECO:0000256" key="3">
    <source>
        <dbReference type="ARBA" id="ARBA00006743"/>
    </source>
</evidence>
<evidence type="ECO:0000256" key="1">
    <source>
        <dbReference type="ARBA" id="ARBA00001974"/>
    </source>
</evidence>
<evidence type="ECO:0000256" key="2">
    <source>
        <dbReference type="ARBA" id="ARBA00004777"/>
    </source>
</evidence>
<comment type="cofactor">
    <cofactor evidence="1 9">
        <name>FAD</name>
        <dbReference type="ChEBI" id="CHEBI:57692"/>
    </cofactor>
</comment>
<keyword evidence="5 9" id="KW-0274">FAD</keyword>
<dbReference type="PANTHER" id="PTHR45754:SF3">
    <property type="entry name" value="METHYLENETETRAHYDROFOLATE REDUCTASE (NADPH)"/>
    <property type="match status" value="1"/>
</dbReference>
<dbReference type="CDD" id="cd00537">
    <property type="entry name" value="MTHFR"/>
    <property type="match status" value="1"/>
</dbReference>
<dbReference type="Pfam" id="PF02219">
    <property type="entry name" value="MTHFR"/>
    <property type="match status" value="1"/>
</dbReference>
<dbReference type="InterPro" id="IPR003171">
    <property type="entry name" value="Mehydrof_redctse-like"/>
</dbReference>
<dbReference type="Proteomes" id="UP001143307">
    <property type="component" value="Unassembled WGS sequence"/>
</dbReference>
<dbReference type="RefSeq" id="WP_279253802.1">
    <property type="nucleotide sequence ID" value="NZ_SHNP01000006.1"/>
</dbReference>
<reference evidence="10" key="1">
    <citation type="submission" date="2019-02" db="EMBL/GenBank/DDBJ databases">
        <authorList>
            <person name="Li S.-H."/>
        </authorList>
    </citation>
    <scope>NUCLEOTIDE SEQUENCE</scope>
    <source>
        <strain evidence="10">IMCC8485</strain>
    </source>
</reference>
<accession>A0ABT3SYT0</accession>
<evidence type="ECO:0000256" key="9">
    <source>
        <dbReference type="RuleBase" id="RU003862"/>
    </source>
</evidence>
<comment type="similarity">
    <text evidence="3 9">Belongs to the methylenetetrahydrofolate reductase family.</text>
</comment>
<proteinExistence type="inferred from homology"/>
<dbReference type="Gene3D" id="3.20.20.220">
    <property type="match status" value="1"/>
</dbReference>
<name>A0ABT3SYT0_9GAMM</name>
<dbReference type="InterPro" id="IPR029041">
    <property type="entry name" value="FAD-linked_oxidoreductase-like"/>
</dbReference>
<evidence type="ECO:0000256" key="5">
    <source>
        <dbReference type="ARBA" id="ARBA00022827"/>
    </source>
</evidence>
<comment type="pathway">
    <text evidence="7">Amino-acid biosynthesis; L-methionine biosynthesis via de novo pathway.</text>
</comment>
<evidence type="ECO:0000256" key="6">
    <source>
        <dbReference type="ARBA" id="ARBA00023002"/>
    </source>
</evidence>
<keyword evidence="6 9" id="KW-0560">Oxidoreductase</keyword>
<evidence type="ECO:0000313" key="11">
    <source>
        <dbReference type="Proteomes" id="UP001143307"/>
    </source>
</evidence>
<comment type="pathway">
    <text evidence="2 9">One-carbon metabolism; tetrahydrofolate interconversion.</text>
</comment>
<comment type="catalytic activity">
    <reaction evidence="8">
        <text>(6S)-5-methyl-5,6,7,8-tetrahydrofolate + NAD(+) = (6R)-5,10-methylene-5,6,7,8-tetrahydrofolate + NADH + H(+)</text>
        <dbReference type="Rhea" id="RHEA:19821"/>
        <dbReference type="ChEBI" id="CHEBI:15378"/>
        <dbReference type="ChEBI" id="CHEBI:15636"/>
        <dbReference type="ChEBI" id="CHEBI:18608"/>
        <dbReference type="ChEBI" id="CHEBI:57540"/>
        <dbReference type="ChEBI" id="CHEBI:57945"/>
        <dbReference type="EC" id="1.5.1.54"/>
    </reaction>
    <physiologicalReaction direction="right-to-left" evidence="8">
        <dbReference type="Rhea" id="RHEA:19823"/>
    </physiologicalReaction>
</comment>